<dbReference type="Gene3D" id="3.10.420.10">
    <property type="entry name" value="SecB-like"/>
    <property type="match status" value="1"/>
</dbReference>
<dbReference type="EMBL" id="JACCQJ010000001">
    <property type="protein sequence ID" value="MBG0768321.1"/>
    <property type="molecule type" value="Genomic_DNA"/>
</dbReference>
<evidence type="ECO:0000313" key="2">
    <source>
        <dbReference type="Proteomes" id="UP000714405"/>
    </source>
</evidence>
<dbReference type="RefSeq" id="WP_278491428.1">
    <property type="nucleotide sequence ID" value="NZ_JACCQJ010000001.1"/>
</dbReference>
<dbReference type="Proteomes" id="UP000714405">
    <property type="component" value="Unassembled WGS sequence"/>
</dbReference>
<name>A0A8T3VWQ0_METMI</name>
<dbReference type="GO" id="GO:0015031">
    <property type="term" value="P:protein transport"/>
    <property type="evidence" value="ECO:0007669"/>
    <property type="project" value="InterPro"/>
</dbReference>
<dbReference type="PANTHER" id="PTHR36918:SF1">
    <property type="entry name" value="PROTEIN-EXPORT PROTEIN SECB"/>
    <property type="match status" value="1"/>
</dbReference>
<reference evidence="1" key="1">
    <citation type="submission" date="2020-07" db="EMBL/GenBank/DDBJ databases">
        <title>Severe corrosion of carbon steel in oil field produced water can be linked to methanogenic archaea containing a special type of NiFe hydrogenase.</title>
        <authorList>
            <person name="Lahme S."/>
            <person name="Mand J."/>
            <person name="Longwell J."/>
            <person name="Smith R."/>
            <person name="Enning D."/>
        </authorList>
    </citation>
    <scope>NUCLEOTIDE SEQUENCE</scope>
    <source>
        <strain evidence="1">MIC098Bin5</strain>
    </source>
</reference>
<gene>
    <name evidence="1" type="ORF">H0S71_00230</name>
</gene>
<accession>A0A8T3VWQ0</accession>
<dbReference type="InterPro" id="IPR035958">
    <property type="entry name" value="SecB-like_sf"/>
</dbReference>
<evidence type="ECO:0000313" key="1">
    <source>
        <dbReference type="EMBL" id="MBG0768321.1"/>
    </source>
</evidence>
<dbReference type="GO" id="GO:0051082">
    <property type="term" value="F:unfolded protein binding"/>
    <property type="evidence" value="ECO:0007669"/>
    <property type="project" value="InterPro"/>
</dbReference>
<proteinExistence type="predicted"/>
<dbReference type="GO" id="GO:0051262">
    <property type="term" value="P:protein tetramerization"/>
    <property type="evidence" value="ECO:0007669"/>
    <property type="project" value="InterPro"/>
</dbReference>
<dbReference type="Pfam" id="PF02556">
    <property type="entry name" value="SecB"/>
    <property type="match status" value="1"/>
</dbReference>
<comment type="caution">
    <text evidence="1">The sequence shown here is derived from an EMBL/GenBank/DDBJ whole genome shotgun (WGS) entry which is preliminary data.</text>
</comment>
<dbReference type="PANTHER" id="PTHR36918">
    <property type="match status" value="1"/>
</dbReference>
<sequence>MVELKKAALIFTDYTVNKIEYMNNNEFKSSDAVQLKTDFNSEFVPQSERGNFDIKLGVKIFENPKENNYPFYICAELTGHFEVMDSDVENLEQFAKINATSILFPYLRALISTVTANANVPALILPPANIIKMLEENKKE</sequence>
<protein>
    <submittedName>
        <fullName evidence="1">Protein-export chaperone SecB</fullName>
    </submittedName>
</protein>
<dbReference type="AlphaFoldDB" id="A0A8T3VWQ0"/>
<dbReference type="InterPro" id="IPR003708">
    <property type="entry name" value="SecB"/>
</dbReference>
<dbReference type="SUPFAM" id="SSF54611">
    <property type="entry name" value="SecB-like"/>
    <property type="match status" value="1"/>
</dbReference>
<organism evidence="1 2">
    <name type="scientific">Methanococcus maripaludis</name>
    <name type="common">Methanococcus deltae</name>
    <dbReference type="NCBI Taxonomy" id="39152"/>
    <lineage>
        <taxon>Archaea</taxon>
        <taxon>Methanobacteriati</taxon>
        <taxon>Methanobacteriota</taxon>
        <taxon>Methanomada group</taxon>
        <taxon>Methanococci</taxon>
        <taxon>Methanococcales</taxon>
        <taxon>Methanococcaceae</taxon>
        <taxon>Methanococcus</taxon>
    </lineage>
</organism>